<dbReference type="InterPro" id="IPR021333">
    <property type="entry name" value="DUF2946"/>
</dbReference>
<dbReference type="AlphaFoldDB" id="A0A158J9L5"/>
<proteinExistence type="predicted"/>
<evidence type="ECO:0000313" key="2">
    <source>
        <dbReference type="Proteomes" id="UP000054683"/>
    </source>
</evidence>
<sequence>MNRTSRNRLVAWLGMAAMWLAIVAPVISQTLASRQQGVDPQTAICSADALAQIVPSALSSTPHAAVENHEPAGNHMAGADSFDACSYCGLLAHNMPLASAQPATLLRVERVTRLAAVPVTQVVHVKSFNAASPRAPPVVS</sequence>
<organism evidence="1 2">
    <name type="scientific">Caballeronia udeis</name>
    <dbReference type="NCBI Taxonomy" id="1232866"/>
    <lineage>
        <taxon>Bacteria</taxon>
        <taxon>Pseudomonadati</taxon>
        <taxon>Pseudomonadota</taxon>
        <taxon>Betaproteobacteria</taxon>
        <taxon>Burkholderiales</taxon>
        <taxon>Burkholderiaceae</taxon>
        <taxon>Caballeronia</taxon>
    </lineage>
</organism>
<dbReference type="Proteomes" id="UP000054683">
    <property type="component" value="Unassembled WGS sequence"/>
</dbReference>
<dbReference type="RefSeq" id="WP_062091579.1">
    <property type="nucleotide sequence ID" value="NZ_FCOK02000076.1"/>
</dbReference>
<name>A0A158J9L5_9BURK</name>
<dbReference type="Pfam" id="PF11162">
    <property type="entry name" value="DUF2946"/>
    <property type="match status" value="1"/>
</dbReference>
<evidence type="ECO:0000313" key="1">
    <source>
        <dbReference type="EMBL" id="SAL65582.1"/>
    </source>
</evidence>
<protein>
    <submittedName>
        <fullName evidence="1">Uncharacterized protein</fullName>
    </submittedName>
</protein>
<accession>A0A158J9L5</accession>
<dbReference type="OrthoDB" id="8683087at2"/>
<gene>
    <name evidence="1" type="ORF">AWB69_07414</name>
</gene>
<reference evidence="1 2" key="1">
    <citation type="submission" date="2016-01" db="EMBL/GenBank/DDBJ databases">
        <authorList>
            <person name="Oliw E.H."/>
        </authorList>
    </citation>
    <scope>NUCLEOTIDE SEQUENCE [LARGE SCALE GENOMIC DNA]</scope>
    <source>
        <strain evidence="1">LMG 27134</strain>
    </source>
</reference>
<dbReference type="EMBL" id="FCOK02000076">
    <property type="protein sequence ID" value="SAL65582.1"/>
    <property type="molecule type" value="Genomic_DNA"/>
</dbReference>